<dbReference type="GO" id="GO:0016616">
    <property type="term" value="F:oxidoreductase activity, acting on the CH-OH group of donors, NAD or NADP as acceptor"/>
    <property type="evidence" value="ECO:0007669"/>
    <property type="project" value="UniProtKB-ARBA"/>
</dbReference>
<dbReference type="InterPro" id="IPR002347">
    <property type="entry name" value="SDR_fam"/>
</dbReference>
<comment type="caution">
    <text evidence="4">The sequence shown here is derived from an EMBL/GenBank/DDBJ whole genome shotgun (WGS) entry which is preliminary data.</text>
</comment>
<evidence type="ECO:0000256" key="3">
    <source>
        <dbReference type="RuleBase" id="RU000363"/>
    </source>
</evidence>
<keyword evidence="5" id="KW-1185">Reference proteome</keyword>
<dbReference type="EMBL" id="POAF01000001">
    <property type="protein sequence ID" value="RBM04002.1"/>
    <property type="molecule type" value="Genomic_DNA"/>
</dbReference>
<sequence>MTIWENTSSNRSAVVTGASSGIGQATVRALRAQGWTVFAVARRAERLEALAQETGAIAIPADVSNQTDVDSLALAVAEHGGADTLINVAGGARGTDYWADAVDEDWEFMLQSNVMGTMRLTRALLPSLRKVHGTVLNLTSTAALASYEGGSGYNAAKAAQSAMTQALRLEEVEHGIRVIEVLPGLVQTEEFSLRRLGNQQAADNVYAGVEQPLTADDVAEVIRYAVSAPAHVNLDQIVIRPQAQAANHKLIRTGN</sequence>
<proteinExistence type="inferred from homology"/>
<dbReference type="InterPro" id="IPR036291">
    <property type="entry name" value="NAD(P)-bd_dom_sf"/>
</dbReference>
<reference evidence="4 5" key="1">
    <citation type="submission" date="2018-01" db="EMBL/GenBank/DDBJ databases">
        <title>Glutamicibacter soli strain NHPC-3 Whole genome sequence and assembly.</title>
        <authorList>
            <person name="Choudhury P."/>
            <person name="Gupta D."/>
            <person name="Sengupta K."/>
            <person name="Jawed A."/>
            <person name="Sultana N."/>
            <person name="Saha P."/>
        </authorList>
    </citation>
    <scope>NUCLEOTIDE SEQUENCE [LARGE SCALE GENOMIC DNA]</scope>
    <source>
        <strain evidence="4 5">NHPC-3</strain>
    </source>
</reference>
<dbReference type="AlphaFoldDB" id="A0A365YMT1"/>
<dbReference type="Proteomes" id="UP000252167">
    <property type="component" value="Unassembled WGS sequence"/>
</dbReference>
<dbReference type="PANTHER" id="PTHR42901:SF1">
    <property type="entry name" value="ALCOHOL DEHYDROGENASE"/>
    <property type="match status" value="1"/>
</dbReference>
<name>A0A365YMT1_9MICC</name>
<keyword evidence="2" id="KW-0560">Oxidoreductase</keyword>
<evidence type="ECO:0000313" key="5">
    <source>
        <dbReference type="Proteomes" id="UP000252167"/>
    </source>
</evidence>
<comment type="similarity">
    <text evidence="1 3">Belongs to the short-chain dehydrogenases/reductases (SDR) family.</text>
</comment>
<evidence type="ECO:0000256" key="1">
    <source>
        <dbReference type="ARBA" id="ARBA00006484"/>
    </source>
</evidence>
<evidence type="ECO:0000313" key="4">
    <source>
        <dbReference type="EMBL" id="RBM04002.1"/>
    </source>
</evidence>
<organism evidence="4 5">
    <name type="scientific">Glutamicibacter soli</name>
    <dbReference type="NCBI Taxonomy" id="453836"/>
    <lineage>
        <taxon>Bacteria</taxon>
        <taxon>Bacillati</taxon>
        <taxon>Actinomycetota</taxon>
        <taxon>Actinomycetes</taxon>
        <taxon>Micrococcales</taxon>
        <taxon>Micrococcaceae</taxon>
        <taxon>Glutamicibacter</taxon>
    </lineage>
</organism>
<dbReference type="PRINTS" id="PR00081">
    <property type="entry name" value="GDHRDH"/>
</dbReference>
<dbReference type="PRINTS" id="PR00080">
    <property type="entry name" value="SDRFAMILY"/>
</dbReference>
<evidence type="ECO:0000256" key="2">
    <source>
        <dbReference type="ARBA" id="ARBA00023002"/>
    </source>
</evidence>
<dbReference type="RefSeq" id="WP_047119299.1">
    <property type="nucleotide sequence ID" value="NZ_CM125969.1"/>
</dbReference>
<dbReference type="SUPFAM" id="SSF51735">
    <property type="entry name" value="NAD(P)-binding Rossmann-fold domains"/>
    <property type="match status" value="1"/>
</dbReference>
<protein>
    <submittedName>
        <fullName evidence="4">SDR family NAD(P)-dependent oxidoreductase</fullName>
    </submittedName>
</protein>
<accession>A0A365YMT1</accession>
<dbReference type="Gene3D" id="3.40.50.720">
    <property type="entry name" value="NAD(P)-binding Rossmann-like Domain"/>
    <property type="match status" value="1"/>
</dbReference>
<dbReference type="Pfam" id="PF00106">
    <property type="entry name" value="adh_short"/>
    <property type="match status" value="1"/>
</dbReference>
<dbReference type="PANTHER" id="PTHR42901">
    <property type="entry name" value="ALCOHOL DEHYDROGENASE"/>
    <property type="match status" value="1"/>
</dbReference>
<gene>
    <name evidence="4" type="ORF">C1H84_01475</name>
</gene>
<dbReference type="FunFam" id="3.40.50.720:FF:000047">
    <property type="entry name" value="NADP-dependent L-serine/L-allo-threonine dehydrogenase"/>
    <property type="match status" value="1"/>
</dbReference>